<comment type="subunit">
    <text evidence="3">Homotetramer.</text>
</comment>
<dbReference type="EC" id="3.1.3.103" evidence="7"/>
<evidence type="ECO:0000256" key="2">
    <source>
        <dbReference type="ARBA" id="ARBA00005893"/>
    </source>
</evidence>
<dbReference type="GO" id="GO:0016788">
    <property type="term" value="F:hydrolase activity, acting on ester bonds"/>
    <property type="evidence" value="ECO:0007669"/>
    <property type="project" value="InterPro"/>
</dbReference>
<dbReference type="SUPFAM" id="SSF56784">
    <property type="entry name" value="HAD-like"/>
    <property type="match status" value="1"/>
</dbReference>
<evidence type="ECO:0000256" key="6">
    <source>
        <dbReference type="ARBA" id="ARBA00022842"/>
    </source>
</evidence>
<dbReference type="GO" id="GO:0046872">
    <property type="term" value="F:metal ion binding"/>
    <property type="evidence" value="ECO:0007669"/>
    <property type="project" value="UniProtKB-KW"/>
</dbReference>
<comment type="similarity">
    <text evidence="2">Belongs to the KdsC family.</text>
</comment>
<dbReference type="InterPro" id="IPR010023">
    <property type="entry name" value="KdsC_fam"/>
</dbReference>
<evidence type="ECO:0000256" key="4">
    <source>
        <dbReference type="ARBA" id="ARBA00022723"/>
    </source>
</evidence>
<dbReference type="InterPro" id="IPR036412">
    <property type="entry name" value="HAD-like_sf"/>
</dbReference>
<evidence type="ECO:0000256" key="5">
    <source>
        <dbReference type="ARBA" id="ARBA00022801"/>
    </source>
</evidence>
<comment type="cofactor">
    <cofactor evidence="1">
        <name>Mg(2+)</name>
        <dbReference type="ChEBI" id="CHEBI:18420"/>
    </cofactor>
</comment>
<accession>A0A7S8FCT7</accession>
<gene>
    <name evidence="7" type="ORF">Nkreftii_001251</name>
</gene>
<protein>
    <submittedName>
        <fullName evidence="7">2-keto-3-deoxy-D-glycero-D-galacto-9-phosphononon ic acid phosphatase</fullName>
        <ecNumber evidence="7">3.1.3.103</ecNumber>
    </submittedName>
</protein>
<keyword evidence="4" id="KW-0479">Metal-binding</keyword>
<dbReference type="EMBL" id="CP047423">
    <property type="protein sequence ID" value="QPD03477.1"/>
    <property type="molecule type" value="Genomic_DNA"/>
</dbReference>
<proteinExistence type="inferred from homology"/>
<dbReference type="Proteomes" id="UP000593737">
    <property type="component" value="Chromosome"/>
</dbReference>
<dbReference type="AlphaFoldDB" id="A0A7S8FCT7"/>
<dbReference type="InterPro" id="IPR023214">
    <property type="entry name" value="HAD_sf"/>
</dbReference>
<dbReference type="GO" id="GO:0008781">
    <property type="term" value="F:N-acylneuraminate cytidylyltransferase activity"/>
    <property type="evidence" value="ECO:0007669"/>
    <property type="project" value="TreeGrafter"/>
</dbReference>
<dbReference type="Pfam" id="PF08282">
    <property type="entry name" value="Hydrolase_3"/>
    <property type="match status" value="1"/>
</dbReference>
<keyword evidence="5 7" id="KW-0378">Hydrolase</keyword>
<evidence type="ECO:0000256" key="3">
    <source>
        <dbReference type="ARBA" id="ARBA00011881"/>
    </source>
</evidence>
<evidence type="ECO:0000313" key="7">
    <source>
        <dbReference type="EMBL" id="QPD03477.1"/>
    </source>
</evidence>
<dbReference type="KEGG" id="nkf:Nkreftii_001251"/>
<organism evidence="7 8">
    <name type="scientific">Candidatus Nitrospira kreftii</name>
    <dbReference type="NCBI Taxonomy" id="2652173"/>
    <lineage>
        <taxon>Bacteria</taxon>
        <taxon>Pseudomonadati</taxon>
        <taxon>Nitrospirota</taxon>
        <taxon>Nitrospiria</taxon>
        <taxon>Nitrospirales</taxon>
        <taxon>Nitrospiraceae</taxon>
        <taxon>Nitrospira</taxon>
    </lineage>
</organism>
<dbReference type="PANTHER" id="PTHR21485">
    <property type="entry name" value="HAD SUPERFAMILY MEMBERS CMAS AND KDSC"/>
    <property type="match status" value="1"/>
</dbReference>
<name>A0A7S8FCT7_9BACT</name>
<reference evidence="7 8" key="1">
    <citation type="journal article" date="2020" name="ISME J.">
        <title>Enrichment and physiological characterization of a novel comammox Nitrospira indicates ammonium inhibition of complete nitrification.</title>
        <authorList>
            <person name="Sakoula D."/>
            <person name="Koch H."/>
            <person name="Frank J."/>
            <person name="Jetten M.S.M."/>
            <person name="van Kessel M.A.H.J."/>
            <person name="Lucker S."/>
        </authorList>
    </citation>
    <scope>NUCLEOTIDE SEQUENCE [LARGE SCALE GENOMIC DNA]</scope>
    <source>
        <strain evidence="7">Comreactor17</strain>
    </source>
</reference>
<sequence length="128" mass="14173">MGIKLLQKAGLVTAIVTQERTRLVARRAEKLAIPELHQGVMDKLSVIRDMAERHGISLHQIAYIGDDVNDMEALNAVGFSAAPADGLPQVRKIVDYVCRLKGGEGAVRELSEMILLSRSETKVIRKRR</sequence>
<keyword evidence="6" id="KW-0460">Magnesium</keyword>
<dbReference type="NCBIfam" id="TIGR01670">
    <property type="entry name" value="KdsC-phosphatas"/>
    <property type="match status" value="1"/>
</dbReference>
<evidence type="ECO:0000313" key="8">
    <source>
        <dbReference type="Proteomes" id="UP000593737"/>
    </source>
</evidence>
<dbReference type="InterPro" id="IPR050793">
    <property type="entry name" value="CMP-NeuNAc_synthase"/>
</dbReference>
<dbReference type="PANTHER" id="PTHR21485:SF3">
    <property type="entry name" value="N-ACYLNEURAMINATE CYTIDYLYLTRANSFERASE"/>
    <property type="match status" value="1"/>
</dbReference>
<evidence type="ECO:0000256" key="1">
    <source>
        <dbReference type="ARBA" id="ARBA00001946"/>
    </source>
</evidence>
<dbReference type="Gene3D" id="3.40.50.1000">
    <property type="entry name" value="HAD superfamily/HAD-like"/>
    <property type="match status" value="1"/>
</dbReference>